<dbReference type="AlphaFoldDB" id="A0A9N9EIA1"/>
<evidence type="ECO:0000313" key="1">
    <source>
        <dbReference type="EMBL" id="CAG8678154.1"/>
    </source>
</evidence>
<dbReference type="OrthoDB" id="2419552at2759"/>
<sequence length="64" mass="6609">MKGTVYSSQTGSVGGGCYGLGGDNNITDVTTSNPGTMYTFYSDYGCTGTVLGQGTDTTHFNPPR</sequence>
<dbReference type="Proteomes" id="UP000789508">
    <property type="component" value="Unassembled WGS sequence"/>
</dbReference>
<evidence type="ECO:0000313" key="2">
    <source>
        <dbReference type="Proteomes" id="UP000789508"/>
    </source>
</evidence>
<dbReference type="PROSITE" id="PS51257">
    <property type="entry name" value="PROKAR_LIPOPROTEIN"/>
    <property type="match status" value="1"/>
</dbReference>
<keyword evidence="2" id="KW-1185">Reference proteome</keyword>
<gene>
    <name evidence="1" type="ORF">ALEPTO_LOCUS10779</name>
</gene>
<accession>A0A9N9EIA1</accession>
<dbReference type="EMBL" id="CAJVPS010013627">
    <property type="protein sequence ID" value="CAG8678154.1"/>
    <property type="molecule type" value="Genomic_DNA"/>
</dbReference>
<organism evidence="1 2">
    <name type="scientific">Ambispora leptoticha</name>
    <dbReference type="NCBI Taxonomy" id="144679"/>
    <lineage>
        <taxon>Eukaryota</taxon>
        <taxon>Fungi</taxon>
        <taxon>Fungi incertae sedis</taxon>
        <taxon>Mucoromycota</taxon>
        <taxon>Glomeromycotina</taxon>
        <taxon>Glomeromycetes</taxon>
        <taxon>Archaeosporales</taxon>
        <taxon>Ambisporaceae</taxon>
        <taxon>Ambispora</taxon>
    </lineage>
</organism>
<name>A0A9N9EIA1_9GLOM</name>
<protein>
    <submittedName>
        <fullName evidence="1">8830_t:CDS:1</fullName>
    </submittedName>
</protein>
<reference evidence="1" key="1">
    <citation type="submission" date="2021-06" db="EMBL/GenBank/DDBJ databases">
        <authorList>
            <person name="Kallberg Y."/>
            <person name="Tangrot J."/>
            <person name="Rosling A."/>
        </authorList>
    </citation>
    <scope>NUCLEOTIDE SEQUENCE</scope>
    <source>
        <strain evidence="1">FL130A</strain>
    </source>
</reference>
<feature type="non-terminal residue" evidence="1">
    <location>
        <position position="64"/>
    </location>
</feature>
<comment type="caution">
    <text evidence="1">The sequence shown here is derived from an EMBL/GenBank/DDBJ whole genome shotgun (WGS) entry which is preliminary data.</text>
</comment>
<proteinExistence type="predicted"/>